<evidence type="ECO:0008006" key="3">
    <source>
        <dbReference type="Google" id="ProtNLM"/>
    </source>
</evidence>
<keyword evidence="2" id="KW-1185">Reference proteome</keyword>
<accession>A0ABT7UT29</accession>
<comment type="caution">
    <text evidence="1">The sequence shown here is derived from an EMBL/GenBank/DDBJ whole genome shotgun (WGS) entry which is preliminary data.</text>
</comment>
<dbReference type="EMBL" id="JAUDCL010000025">
    <property type="protein sequence ID" value="MDM8202044.1"/>
    <property type="molecule type" value="Genomic_DNA"/>
</dbReference>
<reference evidence="2" key="1">
    <citation type="submission" date="2023-06" db="EMBL/GenBank/DDBJ databases">
        <title>Identification and characterization of horizontal gene transfer across gut microbiota members of farm animals based on homology search.</title>
        <authorList>
            <person name="Zeman M."/>
            <person name="Kubasova T."/>
            <person name="Jahodarova E."/>
            <person name="Nykrynova M."/>
            <person name="Rychlik I."/>
        </authorList>
    </citation>
    <scope>NUCLEOTIDE SEQUENCE [LARGE SCALE GENOMIC DNA]</scope>
    <source>
        <strain evidence="2">ET340</strain>
    </source>
</reference>
<evidence type="ECO:0000313" key="2">
    <source>
        <dbReference type="Proteomes" id="UP001529380"/>
    </source>
</evidence>
<dbReference type="Proteomes" id="UP001529380">
    <property type="component" value="Unassembled WGS sequence"/>
</dbReference>
<evidence type="ECO:0000313" key="1">
    <source>
        <dbReference type="EMBL" id="MDM8202044.1"/>
    </source>
</evidence>
<sequence length="258" mass="30019">MEEQIDILKTRRMSWDTVSRILEESVHELLGKKIRIRAWAEDTDYWGAIAQDYRFSLDDLNRLMDSVQANNTVRLRTLPEDDSTTNSFGMDLGELLLKRKLQANWSDWHIAKPCLWLLDYTSRQTHPYTTTGLLNSLAKDKLMCITDVKDHLYRNGCSDRALSEIREAYFEAFGHELCWRYPISDDLHLGAFVLVVQEGFLHIPYNNVDAEEYELLEMDDIALHNAESLDSFIADWDSFSTDLLDAMKAMRSRMPLTI</sequence>
<reference evidence="1 2" key="2">
    <citation type="submission" date="2023-06" db="EMBL/GenBank/DDBJ databases">
        <title>Identification and characterization of horizontal gene transfer across gut microbiota members of farm animals based on homology search.</title>
        <authorList>
            <person name="Schwarzerova J."/>
            <person name="Nykrynova M."/>
            <person name="Jureckova K."/>
            <person name="Cejkova D."/>
            <person name="Rychlik I."/>
        </authorList>
    </citation>
    <scope>NUCLEOTIDE SEQUENCE [LARGE SCALE GENOMIC DNA]</scope>
    <source>
        <strain evidence="1 2">ET340</strain>
    </source>
</reference>
<name>A0ABT7UT29_9FIRM</name>
<dbReference type="RefSeq" id="WP_289600442.1">
    <property type="nucleotide sequence ID" value="NZ_JAUDCL010000025.1"/>
</dbReference>
<proteinExistence type="predicted"/>
<reference evidence="1 2" key="3">
    <citation type="submission" date="2023-06" db="EMBL/GenBank/DDBJ databases">
        <authorList>
            <person name="Zeman M."/>
            <person name="Kubasova T."/>
            <person name="Jahodarova E."/>
            <person name="Nykrynova M."/>
            <person name="Rychlik I."/>
        </authorList>
    </citation>
    <scope>NUCLEOTIDE SEQUENCE [LARGE SCALE GENOMIC DNA]</scope>
    <source>
        <strain evidence="1 2">ET340</strain>
    </source>
</reference>
<protein>
    <recommendedName>
        <fullName evidence="3">DUF4132 domain-containing protein</fullName>
    </recommendedName>
</protein>
<organism evidence="1 2">
    <name type="scientific">Allofournierella massiliensis</name>
    <dbReference type="NCBI Taxonomy" id="1650663"/>
    <lineage>
        <taxon>Bacteria</taxon>
        <taxon>Bacillati</taxon>
        <taxon>Bacillota</taxon>
        <taxon>Clostridia</taxon>
        <taxon>Eubacteriales</taxon>
        <taxon>Oscillospiraceae</taxon>
        <taxon>Allofournierella</taxon>
    </lineage>
</organism>
<gene>
    <name evidence="1" type="ORF">QUW08_12195</name>
</gene>